<dbReference type="PROSITE" id="PS00775">
    <property type="entry name" value="GLYCOSYL_HYDROL_F3"/>
    <property type="match status" value="1"/>
</dbReference>
<evidence type="ECO:0000256" key="6">
    <source>
        <dbReference type="ARBA" id="ARBA00023295"/>
    </source>
</evidence>
<dbReference type="Pfam" id="PF01915">
    <property type="entry name" value="Glyco_hydro_3_C"/>
    <property type="match status" value="1"/>
</dbReference>
<dbReference type="InterPro" id="IPR001764">
    <property type="entry name" value="Glyco_hydro_3_N"/>
</dbReference>
<dbReference type="PROSITE" id="PS51820">
    <property type="entry name" value="PA14"/>
    <property type="match status" value="1"/>
</dbReference>
<evidence type="ECO:0000256" key="3">
    <source>
        <dbReference type="ARBA" id="ARBA00012744"/>
    </source>
</evidence>
<keyword evidence="5 7" id="KW-0119">Carbohydrate metabolism</keyword>
<evidence type="ECO:0000313" key="9">
    <source>
        <dbReference type="EMBL" id="ORX35301.1"/>
    </source>
</evidence>
<comment type="catalytic activity">
    <reaction evidence="1 7">
        <text>Hydrolysis of terminal, non-reducing beta-D-glucosyl residues with release of beta-D-glucose.</text>
        <dbReference type="EC" id="3.2.1.21"/>
    </reaction>
</comment>
<dbReference type="FunCoup" id="A0A1Y1UB89">
    <property type="interactions" value="34"/>
</dbReference>
<dbReference type="GO" id="GO:0008422">
    <property type="term" value="F:beta-glucosidase activity"/>
    <property type="evidence" value="ECO:0007669"/>
    <property type="project" value="UniProtKB-EC"/>
</dbReference>
<feature type="domain" description="PA14" evidence="8">
    <location>
        <begin position="420"/>
        <end position="581"/>
    </location>
</feature>
<gene>
    <name evidence="9" type="ORF">BD324DRAFT_592911</name>
</gene>
<proteinExistence type="inferred from homology"/>
<dbReference type="Pfam" id="PF07691">
    <property type="entry name" value="PA14"/>
    <property type="match status" value="1"/>
</dbReference>
<comment type="caution">
    <text evidence="9">The sequence shown here is derived from an EMBL/GenBank/DDBJ whole genome shotgun (WGS) entry which is preliminary data.</text>
</comment>
<dbReference type="FunFam" id="3.20.20.300:FF:000006">
    <property type="entry name" value="Beta-glucosidase H"/>
    <property type="match status" value="1"/>
</dbReference>
<dbReference type="Pfam" id="PF00933">
    <property type="entry name" value="Glyco_hydro_3"/>
    <property type="match status" value="1"/>
</dbReference>
<keyword evidence="7" id="KW-0624">Polysaccharide degradation</keyword>
<dbReference type="EMBL" id="NBSH01000011">
    <property type="protein sequence ID" value="ORX35301.1"/>
    <property type="molecule type" value="Genomic_DNA"/>
</dbReference>
<accession>A0A1Y1UB89</accession>
<sequence length="868" mass="94831">MSPSTPKTNDQMDKSFLSASIPELLKQMTREEKISLLAGKNFWETVPVPRLNIPSIKVTDGPNGARGGSFYKMTPASCLPNATCIGATFSTSAVEEAGKLLADEAKARNAVCLLAPTINIQRSPLGGRAFESFSEDPTLSGHLAAAYVNGLQSQNISATIKHFVGNDQEHERMGSDSVIPERALREIYLRPFQIAQARARPWAYMTAYNKVNGKHVSENKIFLQDILRKEWGHEGLVMSDWFGTYSVSDSINAGLDLEMPGPTIWRANGLVEHSITAHKVDPRQIDKLAGNILTWAQKLAKANSDIVYAKPGPEKTRTSSQKADAKILRRLGTEGIVLLKNDSNILPVTAETKKVAVIGPNAKAKVFTGGGSASLRCAWSQTPWEGLEANKPKGVELSYALGASTSKFLPLIDEPFTTVDGKPGFNLRHYNIDSAGKQESKPLVDEVYDISDLFMGDFSHPGLGKQYCTEIEALLTSPIDGEWEVGMCVTGQGWVYVNDKQLMEDTKDQVRGSAFFGCGTVEKKASFPVKKGEKYRVRFLHDSRAPASADGTAVATPFNNVGLRVGHRAVAHPDHLIKEAAAVAVQSDVAIIVAGLNADWESEGYDRPDLSLPGRTNDLIAAVAAANPNTVVILQGGSALSMPWVNDVKGVVYAWYLGNECGNAIADIVYGNVNPSGRLPLSLPKREQDVAAMTNFKSARTKVNYEEGIWVGYKHHNARGIEPLYAFGHGLSYTTFEYSDLKVTSAPKDGLKANDWKVEVSVKVKNTGKVSGSHSVHFYVCPPDETATSLKHPQWTLQAFDKVYDLKAGSETTVKVTLDKYAVSHWDEVWQTWRAEQGEWTVCVGKDASIMEGQVKFTINHDLEWTGL</sequence>
<dbReference type="InterPro" id="IPR019800">
    <property type="entry name" value="Glyco_hydro_3_AS"/>
</dbReference>
<dbReference type="SUPFAM" id="SSF52279">
    <property type="entry name" value="Beta-D-glucan exohydrolase, C-terminal domain"/>
    <property type="match status" value="1"/>
</dbReference>
<dbReference type="InterPro" id="IPR050288">
    <property type="entry name" value="Cellulose_deg_GH3"/>
</dbReference>
<dbReference type="Gene3D" id="3.40.50.1700">
    <property type="entry name" value="Glycoside hydrolase family 3 C-terminal domain"/>
    <property type="match status" value="1"/>
</dbReference>
<dbReference type="SUPFAM" id="SSF51445">
    <property type="entry name" value="(Trans)glycosidases"/>
    <property type="match status" value="1"/>
</dbReference>
<comment type="pathway">
    <text evidence="7">Glycan metabolism; cellulose degradation.</text>
</comment>
<dbReference type="GeneID" id="33555626"/>
<name>A0A1Y1UB89_9TREE</name>
<dbReference type="Gene3D" id="3.20.20.300">
    <property type="entry name" value="Glycoside hydrolase, family 3, N-terminal domain"/>
    <property type="match status" value="1"/>
</dbReference>
<dbReference type="InterPro" id="IPR037524">
    <property type="entry name" value="PA14/GLEYA"/>
</dbReference>
<dbReference type="InterPro" id="IPR026891">
    <property type="entry name" value="Fn3-like"/>
</dbReference>
<evidence type="ECO:0000259" key="8">
    <source>
        <dbReference type="PROSITE" id="PS51820"/>
    </source>
</evidence>
<dbReference type="Gene3D" id="2.60.120.260">
    <property type="entry name" value="Galactose-binding domain-like"/>
    <property type="match status" value="1"/>
</dbReference>
<dbReference type="AlphaFoldDB" id="A0A1Y1UB89"/>
<protein>
    <recommendedName>
        <fullName evidence="3 7">beta-glucosidase</fullName>
        <ecNumber evidence="3 7">3.2.1.21</ecNumber>
    </recommendedName>
</protein>
<dbReference type="RefSeq" id="XP_021869491.1">
    <property type="nucleotide sequence ID" value="XM_022013818.1"/>
</dbReference>
<dbReference type="InterPro" id="IPR017853">
    <property type="entry name" value="GH"/>
</dbReference>
<dbReference type="EC" id="3.2.1.21" evidence="3 7"/>
<keyword evidence="6 7" id="KW-0326">Glycosidase</keyword>
<dbReference type="PRINTS" id="PR00133">
    <property type="entry name" value="GLHYDRLASE3"/>
</dbReference>
<dbReference type="Pfam" id="PF14310">
    <property type="entry name" value="Fn3-like"/>
    <property type="match status" value="1"/>
</dbReference>
<reference evidence="9 10" key="1">
    <citation type="submission" date="2017-03" db="EMBL/GenBank/DDBJ databases">
        <title>Widespread Adenine N6-methylation of Active Genes in Fungi.</title>
        <authorList>
            <consortium name="DOE Joint Genome Institute"/>
            <person name="Mondo S.J."/>
            <person name="Dannebaum R.O."/>
            <person name="Kuo R.C."/>
            <person name="Louie K.B."/>
            <person name="Bewick A.J."/>
            <person name="Labutti K."/>
            <person name="Haridas S."/>
            <person name="Kuo A."/>
            <person name="Salamov A."/>
            <person name="Ahrendt S.R."/>
            <person name="Lau R."/>
            <person name="Bowen B.P."/>
            <person name="Lipzen A."/>
            <person name="Sullivan W."/>
            <person name="Andreopoulos W.B."/>
            <person name="Clum A."/>
            <person name="Lindquist E."/>
            <person name="Daum C."/>
            <person name="Northen T.R."/>
            <person name="Ramamoorthy G."/>
            <person name="Schmitz R.J."/>
            <person name="Gryganskyi A."/>
            <person name="Culley D."/>
            <person name="Magnuson J."/>
            <person name="James T.Y."/>
            <person name="O'Malley M.A."/>
            <person name="Stajich J.E."/>
            <person name="Spatafora J.W."/>
            <person name="Visel A."/>
            <person name="Grigoriev I.V."/>
        </authorList>
    </citation>
    <scope>NUCLEOTIDE SEQUENCE [LARGE SCALE GENOMIC DNA]</scope>
    <source>
        <strain evidence="9 10">NRRL Y-17943</strain>
    </source>
</reference>
<dbReference type="STRING" id="4999.A0A1Y1UB89"/>
<dbReference type="Proteomes" id="UP000193218">
    <property type="component" value="Unassembled WGS sequence"/>
</dbReference>
<evidence type="ECO:0000256" key="1">
    <source>
        <dbReference type="ARBA" id="ARBA00000448"/>
    </source>
</evidence>
<dbReference type="InParanoid" id="A0A1Y1UB89"/>
<dbReference type="UniPathway" id="UPA00696"/>
<dbReference type="InterPro" id="IPR013783">
    <property type="entry name" value="Ig-like_fold"/>
</dbReference>
<dbReference type="InterPro" id="IPR036962">
    <property type="entry name" value="Glyco_hydro_3_N_sf"/>
</dbReference>
<dbReference type="PANTHER" id="PTHR42715">
    <property type="entry name" value="BETA-GLUCOSIDASE"/>
    <property type="match status" value="1"/>
</dbReference>
<dbReference type="SMART" id="SM01217">
    <property type="entry name" value="Fn3_like"/>
    <property type="match status" value="1"/>
</dbReference>
<dbReference type="InterPro" id="IPR002772">
    <property type="entry name" value="Glyco_hydro_3_C"/>
</dbReference>
<dbReference type="InterPro" id="IPR036881">
    <property type="entry name" value="Glyco_hydro_3_C_sf"/>
</dbReference>
<dbReference type="GO" id="GO:0030245">
    <property type="term" value="P:cellulose catabolic process"/>
    <property type="evidence" value="ECO:0007669"/>
    <property type="project" value="UniProtKB-UniPathway"/>
</dbReference>
<dbReference type="PANTHER" id="PTHR42715:SF10">
    <property type="entry name" value="BETA-GLUCOSIDASE"/>
    <property type="match status" value="1"/>
</dbReference>
<keyword evidence="10" id="KW-1185">Reference proteome</keyword>
<dbReference type="InterPro" id="IPR011658">
    <property type="entry name" value="PA14_dom"/>
</dbReference>
<evidence type="ECO:0000256" key="7">
    <source>
        <dbReference type="RuleBase" id="RU361161"/>
    </source>
</evidence>
<keyword evidence="4 7" id="KW-0378">Hydrolase</keyword>
<organism evidence="9 10">
    <name type="scientific">Kockovaella imperatae</name>
    <dbReference type="NCBI Taxonomy" id="4999"/>
    <lineage>
        <taxon>Eukaryota</taxon>
        <taxon>Fungi</taxon>
        <taxon>Dikarya</taxon>
        <taxon>Basidiomycota</taxon>
        <taxon>Agaricomycotina</taxon>
        <taxon>Tremellomycetes</taxon>
        <taxon>Tremellales</taxon>
        <taxon>Cuniculitremaceae</taxon>
        <taxon>Kockovaella</taxon>
    </lineage>
</organism>
<evidence type="ECO:0000313" key="10">
    <source>
        <dbReference type="Proteomes" id="UP000193218"/>
    </source>
</evidence>
<evidence type="ECO:0000256" key="4">
    <source>
        <dbReference type="ARBA" id="ARBA00022801"/>
    </source>
</evidence>
<comment type="similarity">
    <text evidence="2 7">Belongs to the glycosyl hydrolase 3 family.</text>
</comment>
<evidence type="ECO:0000256" key="5">
    <source>
        <dbReference type="ARBA" id="ARBA00023277"/>
    </source>
</evidence>
<dbReference type="OrthoDB" id="47059at2759"/>
<evidence type="ECO:0000256" key="2">
    <source>
        <dbReference type="ARBA" id="ARBA00005336"/>
    </source>
</evidence>
<dbReference type="Gene3D" id="2.60.40.10">
    <property type="entry name" value="Immunoglobulins"/>
    <property type="match status" value="1"/>
</dbReference>